<keyword evidence="2" id="KW-1185">Reference proteome</keyword>
<reference evidence="2" key="1">
    <citation type="submission" date="2018-02" db="EMBL/GenBank/DDBJ databases">
        <authorList>
            <person name="Moore K."/>
            <person name="Momper L."/>
        </authorList>
    </citation>
    <scope>NUCLEOTIDE SEQUENCE [LARGE SCALE GENOMIC DNA]</scope>
    <source>
        <strain evidence="2">ULC18</strain>
    </source>
</reference>
<organism evidence="1 2">
    <name type="scientific">Stenomitos frigidus ULC18</name>
    <dbReference type="NCBI Taxonomy" id="2107698"/>
    <lineage>
        <taxon>Bacteria</taxon>
        <taxon>Bacillati</taxon>
        <taxon>Cyanobacteriota</taxon>
        <taxon>Cyanophyceae</taxon>
        <taxon>Leptolyngbyales</taxon>
        <taxon>Leptolyngbyaceae</taxon>
        <taxon>Stenomitos</taxon>
    </lineage>
</organism>
<accession>A0A2T1E4H6</accession>
<reference evidence="1 2" key="2">
    <citation type="submission" date="2018-03" db="EMBL/GenBank/DDBJ databases">
        <title>The ancient ancestry and fast evolution of plastids.</title>
        <authorList>
            <person name="Moore K.R."/>
            <person name="Magnabosco C."/>
            <person name="Momper L."/>
            <person name="Gold D.A."/>
            <person name="Bosak T."/>
            <person name="Fournier G.P."/>
        </authorList>
    </citation>
    <scope>NUCLEOTIDE SEQUENCE [LARGE SCALE GENOMIC DNA]</scope>
    <source>
        <strain evidence="1 2">ULC18</strain>
    </source>
</reference>
<comment type="caution">
    <text evidence="1">The sequence shown here is derived from an EMBL/GenBank/DDBJ whole genome shotgun (WGS) entry which is preliminary data.</text>
</comment>
<dbReference type="OrthoDB" id="3727885at2"/>
<proteinExistence type="predicted"/>
<gene>
    <name evidence="1" type="ORF">C7B82_16225</name>
</gene>
<dbReference type="AlphaFoldDB" id="A0A2T1E4H6"/>
<name>A0A2T1E4H6_9CYAN</name>
<sequence length="113" mass="13333">MLTGQEFLVDPLPIDFDVPRAFDIYLLGHDSVADHRLRFTQRLTPNHFSVDWRGRIALFYSGSYEFRYEFEAHVESTEFQGIELPQGTREQDFRLRLPDTDIEPRFTSLALNH</sequence>
<evidence type="ECO:0000313" key="1">
    <source>
        <dbReference type="EMBL" id="PSB27626.1"/>
    </source>
</evidence>
<dbReference type="Proteomes" id="UP000239576">
    <property type="component" value="Unassembled WGS sequence"/>
</dbReference>
<dbReference type="RefSeq" id="WP_106257343.1">
    <property type="nucleotide sequence ID" value="NZ_CAWNSW010000104.1"/>
</dbReference>
<protein>
    <submittedName>
        <fullName evidence="1">Uncharacterized protein</fullName>
    </submittedName>
</protein>
<evidence type="ECO:0000313" key="2">
    <source>
        <dbReference type="Proteomes" id="UP000239576"/>
    </source>
</evidence>
<dbReference type="EMBL" id="PVWK01000086">
    <property type="protein sequence ID" value="PSB27626.1"/>
    <property type="molecule type" value="Genomic_DNA"/>
</dbReference>